<evidence type="ECO:0000256" key="3">
    <source>
        <dbReference type="ARBA" id="ARBA00022475"/>
    </source>
</evidence>
<reference evidence="9 10" key="1">
    <citation type="journal article" date="2024" name="Appl. Microbiol. Biotechnol.">
        <title>Biosynthetic gene clusters with biotechnological applications in novel Antarctic isolates from Actinomycetota.</title>
        <authorList>
            <person name="Bruna P."/>
            <person name="Nunez-Montero K."/>
            <person name="Contreras M.J."/>
            <person name="Leal K."/>
            <person name="Garcia M."/>
            <person name="Abanto M."/>
            <person name="Barrientos L."/>
        </authorList>
    </citation>
    <scope>NUCLEOTIDE SEQUENCE [LARGE SCALE GENOMIC DNA]</scope>
    <source>
        <strain evidence="9 10">Se16.17</strain>
    </source>
</reference>
<feature type="transmembrane region" description="Helical" evidence="7">
    <location>
        <begin position="263"/>
        <end position="280"/>
    </location>
</feature>
<evidence type="ECO:0000313" key="9">
    <source>
        <dbReference type="EMBL" id="MEO3943368.1"/>
    </source>
</evidence>
<accession>A0ABV0GXE3</accession>
<name>A0ABV0GXE3_PAENI</name>
<keyword evidence="5 7" id="KW-1133">Transmembrane helix</keyword>
<evidence type="ECO:0000256" key="7">
    <source>
        <dbReference type="RuleBase" id="RU363032"/>
    </source>
</evidence>
<dbReference type="PANTHER" id="PTHR43744">
    <property type="entry name" value="ABC TRANSPORTER PERMEASE PROTEIN MG189-RELATED-RELATED"/>
    <property type="match status" value="1"/>
</dbReference>
<dbReference type="PROSITE" id="PS50928">
    <property type="entry name" value="ABC_TM1"/>
    <property type="match status" value="1"/>
</dbReference>
<sequence length="295" mass="32273">MDDLTPQPYGWTAMSAAPFGRNIPTRLLGALTSIGLWIGAAICLLPMVWMVVSSLRPRSVAPNQIFTGLDQLTLENYQNVFDRVPILQLFGNTILVCAAVLILQIGIGVPAAYALARIRFRGSRLMFWLVMLTLMVPSQVTILSVYIGFANLGLVNTYAALILPFGMSAFGVFLFYQFFRGLPHSLLDAARVDGLSEWSIAWTIVFPLARPAVTAFAIFSVVGRWNDFFWPLMMTQGFGIAPITLGISYFADAETGRDYGGQMALSTLAVLPLLIAFAFAQKRFVEGIALTGLKG</sequence>
<feature type="transmembrane region" description="Helical" evidence="7">
    <location>
        <begin position="155"/>
        <end position="179"/>
    </location>
</feature>
<dbReference type="InterPro" id="IPR000515">
    <property type="entry name" value="MetI-like"/>
</dbReference>
<dbReference type="CDD" id="cd06261">
    <property type="entry name" value="TM_PBP2"/>
    <property type="match status" value="1"/>
</dbReference>
<dbReference type="Proteomes" id="UP001448614">
    <property type="component" value="Unassembled WGS sequence"/>
</dbReference>
<evidence type="ECO:0000256" key="2">
    <source>
        <dbReference type="ARBA" id="ARBA00022448"/>
    </source>
</evidence>
<evidence type="ECO:0000313" key="10">
    <source>
        <dbReference type="Proteomes" id="UP001448614"/>
    </source>
</evidence>
<proteinExistence type="inferred from homology"/>
<comment type="similarity">
    <text evidence="7">Belongs to the binding-protein-dependent transport system permease family.</text>
</comment>
<keyword evidence="10" id="KW-1185">Reference proteome</keyword>
<dbReference type="EMBL" id="JBBMFV010000004">
    <property type="protein sequence ID" value="MEO3943368.1"/>
    <property type="molecule type" value="Genomic_DNA"/>
</dbReference>
<dbReference type="SUPFAM" id="SSF161098">
    <property type="entry name" value="MetI-like"/>
    <property type="match status" value="1"/>
</dbReference>
<dbReference type="RefSeq" id="WP_202900148.1">
    <property type="nucleotide sequence ID" value="NZ_JBBMFV010000004.1"/>
</dbReference>
<comment type="caution">
    <text evidence="9">The sequence shown here is derived from an EMBL/GenBank/DDBJ whole genome shotgun (WGS) entry which is preliminary data.</text>
</comment>
<evidence type="ECO:0000256" key="5">
    <source>
        <dbReference type="ARBA" id="ARBA00022989"/>
    </source>
</evidence>
<dbReference type="PANTHER" id="PTHR43744:SF12">
    <property type="entry name" value="ABC TRANSPORTER PERMEASE PROTEIN MG189-RELATED"/>
    <property type="match status" value="1"/>
</dbReference>
<protein>
    <submittedName>
        <fullName evidence="9">Carbohydrate ABC transporter permease</fullName>
    </submittedName>
</protein>
<feature type="transmembrane region" description="Helical" evidence="7">
    <location>
        <begin position="200"/>
        <end position="222"/>
    </location>
</feature>
<comment type="subcellular location">
    <subcellularLocation>
        <location evidence="1 7">Cell membrane</location>
        <topology evidence="1 7">Multi-pass membrane protein</topology>
    </subcellularLocation>
</comment>
<evidence type="ECO:0000256" key="1">
    <source>
        <dbReference type="ARBA" id="ARBA00004651"/>
    </source>
</evidence>
<keyword evidence="3" id="KW-1003">Cell membrane</keyword>
<organism evidence="9 10">
    <name type="scientific">Paenarthrobacter nicotinovorans</name>
    <name type="common">Arthrobacter nicotinovorans</name>
    <dbReference type="NCBI Taxonomy" id="29320"/>
    <lineage>
        <taxon>Bacteria</taxon>
        <taxon>Bacillati</taxon>
        <taxon>Actinomycetota</taxon>
        <taxon>Actinomycetes</taxon>
        <taxon>Micrococcales</taxon>
        <taxon>Micrococcaceae</taxon>
        <taxon>Paenarthrobacter</taxon>
    </lineage>
</organism>
<feature type="transmembrane region" description="Helical" evidence="7">
    <location>
        <begin position="228"/>
        <end position="251"/>
    </location>
</feature>
<gene>
    <name evidence="9" type="ORF">V3C41_20035</name>
</gene>
<evidence type="ECO:0000259" key="8">
    <source>
        <dbReference type="PROSITE" id="PS50928"/>
    </source>
</evidence>
<dbReference type="Pfam" id="PF00528">
    <property type="entry name" value="BPD_transp_1"/>
    <property type="match status" value="1"/>
</dbReference>
<evidence type="ECO:0000256" key="6">
    <source>
        <dbReference type="ARBA" id="ARBA00023136"/>
    </source>
</evidence>
<feature type="transmembrane region" description="Helical" evidence="7">
    <location>
        <begin position="125"/>
        <end position="149"/>
    </location>
</feature>
<feature type="transmembrane region" description="Helical" evidence="7">
    <location>
        <begin position="89"/>
        <end position="113"/>
    </location>
</feature>
<keyword evidence="2 7" id="KW-0813">Transport</keyword>
<keyword evidence="4 7" id="KW-0812">Transmembrane</keyword>
<feature type="transmembrane region" description="Helical" evidence="7">
    <location>
        <begin position="27"/>
        <end position="52"/>
    </location>
</feature>
<keyword evidence="6 7" id="KW-0472">Membrane</keyword>
<feature type="domain" description="ABC transmembrane type-1" evidence="8">
    <location>
        <begin position="90"/>
        <end position="280"/>
    </location>
</feature>
<dbReference type="Gene3D" id="1.10.3720.10">
    <property type="entry name" value="MetI-like"/>
    <property type="match status" value="1"/>
</dbReference>
<evidence type="ECO:0000256" key="4">
    <source>
        <dbReference type="ARBA" id="ARBA00022692"/>
    </source>
</evidence>
<dbReference type="InterPro" id="IPR035906">
    <property type="entry name" value="MetI-like_sf"/>
</dbReference>